<dbReference type="EMBL" id="CAUYUJ010015139">
    <property type="protein sequence ID" value="CAK0850355.1"/>
    <property type="molecule type" value="Genomic_DNA"/>
</dbReference>
<feature type="compositionally biased region" description="Low complexity" evidence="1">
    <location>
        <begin position="89"/>
        <end position="98"/>
    </location>
</feature>
<keyword evidence="3" id="KW-1185">Reference proteome</keyword>
<feature type="region of interest" description="Disordered" evidence="1">
    <location>
        <begin position="1"/>
        <end position="124"/>
    </location>
</feature>
<feature type="compositionally biased region" description="Low complexity" evidence="1">
    <location>
        <begin position="32"/>
        <end position="42"/>
    </location>
</feature>
<feature type="compositionally biased region" description="Basic residues" evidence="1">
    <location>
        <begin position="69"/>
        <end position="81"/>
    </location>
</feature>
<sequence>MPRADERIGRARAAGMGAPAHGTPARKPCAAGSPPRGCSPRPGGREKKAGGEEGLEGGKGAALGATRAGRQRRHERRRSQARPRGGAGSARRAPPEASVPAPRLRGCSRQQVGPGLSGTAAAAS</sequence>
<evidence type="ECO:0000313" key="3">
    <source>
        <dbReference type="Proteomes" id="UP001189429"/>
    </source>
</evidence>
<protein>
    <submittedName>
        <fullName evidence="2">Uncharacterized protein</fullName>
    </submittedName>
</protein>
<accession>A0ABN9TVQ6</accession>
<comment type="caution">
    <text evidence="2">The sequence shown here is derived from an EMBL/GenBank/DDBJ whole genome shotgun (WGS) entry which is preliminary data.</text>
</comment>
<gene>
    <name evidence="2" type="ORF">PCOR1329_LOCUS42777</name>
</gene>
<feature type="compositionally biased region" description="Low complexity" evidence="1">
    <location>
        <begin position="11"/>
        <end position="20"/>
    </location>
</feature>
<reference evidence="2" key="1">
    <citation type="submission" date="2023-10" db="EMBL/GenBank/DDBJ databases">
        <authorList>
            <person name="Chen Y."/>
            <person name="Shah S."/>
            <person name="Dougan E. K."/>
            <person name="Thang M."/>
            <person name="Chan C."/>
        </authorList>
    </citation>
    <scope>NUCLEOTIDE SEQUENCE [LARGE SCALE GENOMIC DNA]</scope>
</reference>
<organism evidence="2 3">
    <name type="scientific">Prorocentrum cordatum</name>
    <dbReference type="NCBI Taxonomy" id="2364126"/>
    <lineage>
        <taxon>Eukaryota</taxon>
        <taxon>Sar</taxon>
        <taxon>Alveolata</taxon>
        <taxon>Dinophyceae</taxon>
        <taxon>Prorocentrales</taxon>
        <taxon>Prorocentraceae</taxon>
        <taxon>Prorocentrum</taxon>
    </lineage>
</organism>
<dbReference type="Proteomes" id="UP001189429">
    <property type="component" value="Unassembled WGS sequence"/>
</dbReference>
<name>A0ABN9TVQ6_9DINO</name>
<proteinExistence type="predicted"/>
<evidence type="ECO:0000313" key="2">
    <source>
        <dbReference type="EMBL" id="CAK0850355.1"/>
    </source>
</evidence>
<evidence type="ECO:0000256" key="1">
    <source>
        <dbReference type="SAM" id="MobiDB-lite"/>
    </source>
</evidence>